<accession>A0A327M719</accession>
<evidence type="ECO:0000313" key="3">
    <source>
        <dbReference type="Proteomes" id="UP000249065"/>
    </source>
</evidence>
<name>A0A327M719_9PROT</name>
<gene>
    <name evidence="2" type="ORF">DOO78_15410</name>
</gene>
<dbReference type="RefSeq" id="WP_111470750.1">
    <property type="nucleotide sequence ID" value="NZ_QLIX01000011.1"/>
</dbReference>
<sequence length="112" mass="11702">MILRSTLLAAGLALAAAAPAPAQELKPIEARRIALGEAAGIAYYTVEPEGYRVVVTLAVPDAAPLRLETRLAAGQSVLLSAPRGPDAPAEQIEISRRDDTVLVRRPGPVAIN</sequence>
<reference evidence="3" key="1">
    <citation type="submission" date="2018-06" db="EMBL/GenBank/DDBJ databases">
        <authorList>
            <person name="Khan S.A."/>
        </authorList>
    </citation>
    <scope>NUCLEOTIDE SEQUENCE [LARGE SCALE GENOMIC DNA]</scope>
    <source>
        <strain evidence="3">DB-1506</strain>
    </source>
</reference>
<dbReference type="OrthoDB" id="7916805at2"/>
<evidence type="ECO:0000256" key="1">
    <source>
        <dbReference type="SAM" id="SignalP"/>
    </source>
</evidence>
<evidence type="ECO:0000313" key="2">
    <source>
        <dbReference type="EMBL" id="RAI58116.1"/>
    </source>
</evidence>
<dbReference type="Proteomes" id="UP000249065">
    <property type="component" value="Unassembled WGS sequence"/>
</dbReference>
<organism evidence="2 3">
    <name type="scientific">Roseicella frigidaeris</name>
    <dbReference type="NCBI Taxonomy" id="2230885"/>
    <lineage>
        <taxon>Bacteria</taxon>
        <taxon>Pseudomonadati</taxon>
        <taxon>Pseudomonadota</taxon>
        <taxon>Alphaproteobacteria</taxon>
        <taxon>Acetobacterales</taxon>
        <taxon>Roseomonadaceae</taxon>
        <taxon>Roseicella</taxon>
    </lineage>
</organism>
<feature type="signal peptide" evidence="1">
    <location>
        <begin position="1"/>
        <end position="22"/>
    </location>
</feature>
<proteinExistence type="predicted"/>
<keyword evidence="3" id="KW-1185">Reference proteome</keyword>
<dbReference type="EMBL" id="QLIX01000011">
    <property type="protein sequence ID" value="RAI58116.1"/>
    <property type="molecule type" value="Genomic_DNA"/>
</dbReference>
<dbReference type="AlphaFoldDB" id="A0A327M719"/>
<feature type="chain" id="PRO_5016364454" evidence="1">
    <location>
        <begin position="23"/>
        <end position="112"/>
    </location>
</feature>
<comment type="caution">
    <text evidence="2">The sequence shown here is derived from an EMBL/GenBank/DDBJ whole genome shotgun (WGS) entry which is preliminary data.</text>
</comment>
<protein>
    <submittedName>
        <fullName evidence="2">Uncharacterized protein</fullName>
    </submittedName>
</protein>
<keyword evidence="1" id="KW-0732">Signal</keyword>